<gene>
    <name evidence="1" type="ORF">GRI97_16160</name>
</gene>
<dbReference type="OrthoDB" id="7432973at2"/>
<sequence>MGRRNNDWLSLGLESWQLGLEAGEVMWLRGCMIAMGGAAGEREAQRMVTEKLAANASFGMMVASGKAGTSPEAATRSALAHYGRRVRANRRRLAKKVP</sequence>
<dbReference type="Proteomes" id="UP000469430">
    <property type="component" value="Unassembled WGS sequence"/>
</dbReference>
<dbReference type="EMBL" id="WTYJ01000004">
    <property type="protein sequence ID" value="MXP00525.1"/>
    <property type="molecule type" value="Genomic_DNA"/>
</dbReference>
<protein>
    <recommendedName>
        <fullName evidence="3">Antifreeze protein</fullName>
    </recommendedName>
</protein>
<dbReference type="AlphaFoldDB" id="A0A6I4TX01"/>
<comment type="caution">
    <text evidence="1">The sequence shown here is derived from an EMBL/GenBank/DDBJ whole genome shotgun (WGS) entry which is preliminary data.</text>
</comment>
<dbReference type="RefSeq" id="WP_161392265.1">
    <property type="nucleotide sequence ID" value="NZ_JBHSCP010000003.1"/>
</dbReference>
<reference evidence="1 2" key="1">
    <citation type="submission" date="2019-12" db="EMBL/GenBank/DDBJ databases">
        <title>Genomic-based taxomic classification of the family Erythrobacteraceae.</title>
        <authorList>
            <person name="Xu L."/>
        </authorList>
    </citation>
    <scope>NUCLEOTIDE SEQUENCE [LARGE SCALE GENOMIC DNA]</scope>
    <source>
        <strain evidence="1 2">S36</strain>
    </source>
</reference>
<name>A0A6I4TX01_9SPHN</name>
<keyword evidence="2" id="KW-1185">Reference proteome</keyword>
<accession>A0A6I4TX01</accession>
<organism evidence="1 2">
    <name type="scientific">Croceibacterium xixiisoli</name>
    <dbReference type="NCBI Taxonomy" id="1476466"/>
    <lineage>
        <taxon>Bacteria</taxon>
        <taxon>Pseudomonadati</taxon>
        <taxon>Pseudomonadota</taxon>
        <taxon>Alphaproteobacteria</taxon>
        <taxon>Sphingomonadales</taxon>
        <taxon>Erythrobacteraceae</taxon>
        <taxon>Croceibacterium</taxon>
    </lineage>
</organism>
<evidence type="ECO:0000313" key="1">
    <source>
        <dbReference type="EMBL" id="MXP00525.1"/>
    </source>
</evidence>
<evidence type="ECO:0000313" key="2">
    <source>
        <dbReference type="Proteomes" id="UP000469430"/>
    </source>
</evidence>
<proteinExistence type="predicted"/>
<evidence type="ECO:0008006" key="3">
    <source>
        <dbReference type="Google" id="ProtNLM"/>
    </source>
</evidence>